<keyword evidence="9" id="KW-1185">Reference proteome</keyword>
<organism evidence="8 9">
    <name type="scientific">Sphingomonas jatrophae</name>
    <dbReference type="NCBI Taxonomy" id="1166337"/>
    <lineage>
        <taxon>Bacteria</taxon>
        <taxon>Pseudomonadati</taxon>
        <taxon>Pseudomonadota</taxon>
        <taxon>Alphaproteobacteria</taxon>
        <taxon>Sphingomonadales</taxon>
        <taxon>Sphingomonadaceae</taxon>
        <taxon>Sphingomonas</taxon>
    </lineage>
</organism>
<feature type="transmembrane region" description="Helical" evidence="6">
    <location>
        <begin position="536"/>
        <end position="556"/>
    </location>
</feature>
<evidence type="ECO:0000256" key="1">
    <source>
        <dbReference type="ARBA" id="ARBA00004141"/>
    </source>
</evidence>
<evidence type="ECO:0000256" key="5">
    <source>
        <dbReference type="ARBA" id="ARBA00023136"/>
    </source>
</evidence>
<dbReference type="AlphaFoldDB" id="A0A1I6JCF1"/>
<feature type="transmembrane region" description="Helical" evidence="6">
    <location>
        <begin position="97"/>
        <end position="115"/>
    </location>
</feature>
<dbReference type="STRING" id="1166337.SAMN05192580_0107"/>
<proteinExistence type="predicted"/>
<dbReference type="InterPro" id="IPR020846">
    <property type="entry name" value="MFS_dom"/>
</dbReference>
<keyword evidence="5 6" id="KW-0472">Membrane</keyword>
<dbReference type="SUPFAM" id="SSF103473">
    <property type="entry name" value="MFS general substrate transporter"/>
    <property type="match status" value="1"/>
</dbReference>
<evidence type="ECO:0000256" key="4">
    <source>
        <dbReference type="ARBA" id="ARBA00022989"/>
    </source>
</evidence>
<keyword evidence="3 6" id="KW-0812">Transmembrane</keyword>
<reference evidence="8 9" key="1">
    <citation type="submission" date="2016-10" db="EMBL/GenBank/DDBJ databases">
        <authorList>
            <person name="de Groot N.N."/>
        </authorList>
    </citation>
    <scope>NUCLEOTIDE SEQUENCE [LARGE SCALE GENOMIC DNA]</scope>
    <source>
        <strain evidence="8 9">S5-249</strain>
    </source>
</reference>
<dbReference type="GO" id="GO:0022857">
    <property type="term" value="F:transmembrane transporter activity"/>
    <property type="evidence" value="ECO:0007669"/>
    <property type="project" value="InterPro"/>
</dbReference>
<keyword evidence="2" id="KW-0813">Transport</keyword>
<feature type="transmembrane region" description="Helical" evidence="6">
    <location>
        <begin position="351"/>
        <end position="371"/>
    </location>
</feature>
<dbReference type="EMBL" id="FOZG01000001">
    <property type="protein sequence ID" value="SFR76685.1"/>
    <property type="molecule type" value="Genomic_DNA"/>
</dbReference>
<dbReference type="Proteomes" id="UP000198824">
    <property type="component" value="Unassembled WGS sequence"/>
</dbReference>
<name>A0A1I6JCF1_9SPHN</name>
<sequence>MNSDQNHADWRGGRRFGAGRLLDPVRRFLAEEQWEFAAHERPAMPGSPGSPEHHVRLRIAFAAVGVLLGLTGGLGNALVAVNTTALQGALGLDPAEIAWLPTAYVMTNASINLLLIKFRQQFGLRPFAMIFLILYALLTLAHLFIHGLGSAIAVRAASGMAAAALSSLALYYMMQALPAAWRLKAIVIGIGIPQCATPLARLFSPELLAMSQWQTLYLFELGLALLSLAAVSLLRLPPTERRPAFEPLDFVTFVLFALGVGLLAAVLGEGRIVWWREARWIGWSLAASIPLLAGALLIEHNRANPLLNTRWLASADIIRFTVVTVMARIVLSEQTFGAVGLMTALGQTNDQLVPLFALIFVASVAGVVASAVTLDPAKLTQSVMLSIGLVAVAAFFDSFSTSLTRPPELYVTQIIIAFAATFFLGPSLLFGMTRALQQGTGHVISFIALFGIINALGGLGGTALLGTYQVVRERAHSATITQAIDPTDPIVTQRIGAGTGAVGRVIGDPALARAEGAVLLGQAATREANVLAYNDVFRLVSALAAATTFYLGFLIWRRKRRERRAMGLQ</sequence>
<dbReference type="Pfam" id="PF07690">
    <property type="entry name" value="MFS_1"/>
    <property type="match status" value="1"/>
</dbReference>
<accession>A0A1I6JCF1</accession>
<feature type="transmembrane region" description="Helical" evidence="6">
    <location>
        <begin position="59"/>
        <end position="85"/>
    </location>
</feature>
<dbReference type="Gene3D" id="1.20.1250.20">
    <property type="entry name" value="MFS general substrate transporter like domains"/>
    <property type="match status" value="1"/>
</dbReference>
<dbReference type="GO" id="GO:0016020">
    <property type="term" value="C:membrane"/>
    <property type="evidence" value="ECO:0007669"/>
    <property type="project" value="UniProtKB-SubCell"/>
</dbReference>
<dbReference type="InterPro" id="IPR036259">
    <property type="entry name" value="MFS_trans_sf"/>
</dbReference>
<feature type="transmembrane region" description="Helical" evidence="6">
    <location>
        <begin position="409"/>
        <end position="431"/>
    </location>
</feature>
<evidence type="ECO:0000256" key="2">
    <source>
        <dbReference type="ARBA" id="ARBA00022448"/>
    </source>
</evidence>
<dbReference type="PROSITE" id="PS50850">
    <property type="entry name" value="MFS"/>
    <property type="match status" value="1"/>
</dbReference>
<dbReference type="PANTHER" id="PTHR42718:SF9">
    <property type="entry name" value="MAJOR FACILITATOR SUPERFAMILY MULTIDRUG TRANSPORTER MFSC"/>
    <property type="match status" value="1"/>
</dbReference>
<evidence type="ECO:0000313" key="8">
    <source>
        <dbReference type="EMBL" id="SFR76685.1"/>
    </source>
</evidence>
<feature type="transmembrane region" description="Helical" evidence="6">
    <location>
        <begin position="151"/>
        <end position="173"/>
    </location>
</feature>
<evidence type="ECO:0000259" key="7">
    <source>
        <dbReference type="PROSITE" id="PS50850"/>
    </source>
</evidence>
<feature type="transmembrane region" description="Helical" evidence="6">
    <location>
        <begin position="216"/>
        <end position="236"/>
    </location>
</feature>
<feature type="transmembrane region" description="Helical" evidence="6">
    <location>
        <begin position="443"/>
        <end position="465"/>
    </location>
</feature>
<protein>
    <submittedName>
        <fullName evidence="8">Major Facilitator Superfamily protein</fullName>
    </submittedName>
</protein>
<gene>
    <name evidence="8" type="ORF">SAMN05192580_0107</name>
</gene>
<feature type="transmembrane region" description="Helical" evidence="6">
    <location>
        <begin position="311"/>
        <end position="331"/>
    </location>
</feature>
<feature type="transmembrane region" description="Helical" evidence="6">
    <location>
        <begin position="127"/>
        <end position="145"/>
    </location>
</feature>
<feature type="transmembrane region" description="Helical" evidence="6">
    <location>
        <begin position="280"/>
        <end position="299"/>
    </location>
</feature>
<evidence type="ECO:0000313" key="9">
    <source>
        <dbReference type="Proteomes" id="UP000198824"/>
    </source>
</evidence>
<evidence type="ECO:0000256" key="3">
    <source>
        <dbReference type="ARBA" id="ARBA00022692"/>
    </source>
</evidence>
<evidence type="ECO:0000256" key="6">
    <source>
        <dbReference type="SAM" id="Phobius"/>
    </source>
</evidence>
<dbReference type="PANTHER" id="PTHR42718">
    <property type="entry name" value="MAJOR FACILITATOR SUPERFAMILY MULTIDRUG TRANSPORTER MFSC"/>
    <property type="match status" value="1"/>
</dbReference>
<keyword evidence="4 6" id="KW-1133">Transmembrane helix</keyword>
<dbReference type="RefSeq" id="WP_242653230.1">
    <property type="nucleotide sequence ID" value="NZ_FOZG01000001.1"/>
</dbReference>
<comment type="subcellular location">
    <subcellularLocation>
        <location evidence="1">Membrane</location>
        <topology evidence="1">Multi-pass membrane protein</topology>
    </subcellularLocation>
</comment>
<feature type="transmembrane region" description="Helical" evidence="6">
    <location>
        <begin position="248"/>
        <end position="268"/>
    </location>
</feature>
<dbReference type="InterPro" id="IPR011701">
    <property type="entry name" value="MFS"/>
</dbReference>
<feature type="domain" description="Major facilitator superfamily (MFS) profile" evidence="7">
    <location>
        <begin position="61"/>
        <end position="559"/>
    </location>
</feature>